<evidence type="ECO:0008006" key="3">
    <source>
        <dbReference type="Google" id="ProtNLM"/>
    </source>
</evidence>
<dbReference type="EMBL" id="FMBC01000093">
    <property type="protein sequence ID" value="SCC69673.1"/>
    <property type="molecule type" value="Genomic_DNA"/>
</dbReference>
<dbReference type="Proteomes" id="UP000198515">
    <property type="component" value="Unassembled WGS sequence"/>
</dbReference>
<dbReference type="OrthoDB" id="2656750at2"/>
<evidence type="ECO:0000313" key="1">
    <source>
        <dbReference type="EMBL" id="SCC69673.1"/>
    </source>
</evidence>
<name>A0A1C4GP78_9ENTR</name>
<gene>
    <name evidence="1" type="ORF">GA0061070_10937</name>
</gene>
<keyword evidence="2" id="KW-1185">Reference proteome</keyword>
<dbReference type="RefSeq" id="WP_090138987.1">
    <property type="nucleotide sequence ID" value="NZ_FMBC01000093.1"/>
</dbReference>
<sequence length="92" mass="10683">MANNLFVTYDLIKTKNYPAVYEAIKSLGVAVKVTESNWYVNSHYNSEQAAQIVHKVMDSDDKLIVVDATNNYAYWYNISPETSKYMQSVWYK</sequence>
<dbReference type="AlphaFoldDB" id="A0A1C4GP78"/>
<organism evidence="1 2">
    <name type="scientific">Kosakonia oryziphila</name>
    <dbReference type="NCBI Taxonomy" id="1005667"/>
    <lineage>
        <taxon>Bacteria</taxon>
        <taxon>Pseudomonadati</taxon>
        <taxon>Pseudomonadota</taxon>
        <taxon>Gammaproteobacteria</taxon>
        <taxon>Enterobacterales</taxon>
        <taxon>Enterobacteriaceae</taxon>
        <taxon>Kosakonia</taxon>
    </lineage>
</organism>
<accession>A0A1C4GP78</accession>
<reference evidence="2" key="1">
    <citation type="submission" date="2016-08" db="EMBL/GenBank/DDBJ databases">
        <authorList>
            <person name="Varghese N."/>
            <person name="Submissions Spin"/>
        </authorList>
    </citation>
    <scope>NUCLEOTIDE SEQUENCE [LARGE SCALE GENOMIC DNA]</scope>
    <source>
        <strain evidence="2">REICA_142</strain>
    </source>
</reference>
<evidence type="ECO:0000313" key="2">
    <source>
        <dbReference type="Proteomes" id="UP000198515"/>
    </source>
</evidence>
<proteinExistence type="predicted"/>
<protein>
    <recommendedName>
        <fullName evidence="3">CRISPR associated protein Cas2</fullName>
    </recommendedName>
</protein>